<sequence>MESVLHRSTAWSLGKTIAINAPHLTVKPQVVFIHHHLITPKMGRAGAGGRRDSACSHLDPENILELPDYSQVYAEIRKGLSTGRKYAKGYPTQLPVTVDEHPGRFAHTILRGDLWAAVCTVEARAWRDRSSGKWHGSLNFMPLRIRVHGQNDMTRQTATPGPAVRLSPRRSAMDAKLDIDLSSTDGQGVTDNNKKYGSRAGD</sequence>
<accession>A0A2X0L083</accession>
<gene>
    <name evidence="2" type="ORF">BZ3500_MVSOF-1268-A1-R1_CHR5-3G08311</name>
</gene>
<dbReference type="Proteomes" id="UP000249723">
    <property type="component" value="Unassembled WGS sequence"/>
</dbReference>
<evidence type="ECO:0000256" key="1">
    <source>
        <dbReference type="SAM" id="MobiDB-lite"/>
    </source>
</evidence>
<protein>
    <submittedName>
        <fullName evidence="2">BZ3500_MvSof-1268-A1-R1_Chr5-3g08311 protein</fullName>
    </submittedName>
</protein>
<reference evidence="3" key="1">
    <citation type="submission" date="2016-10" db="EMBL/GenBank/DDBJ databases">
        <authorList>
            <person name="Jeantristanb JTB J.-T."/>
            <person name="Ricardo R."/>
        </authorList>
    </citation>
    <scope>NUCLEOTIDE SEQUENCE [LARGE SCALE GENOMIC DNA]</scope>
</reference>
<dbReference type="AlphaFoldDB" id="A0A2X0L083"/>
<feature type="compositionally biased region" description="Polar residues" evidence="1">
    <location>
        <begin position="181"/>
        <end position="191"/>
    </location>
</feature>
<organism evidence="2 3">
    <name type="scientific">Microbotryum saponariae</name>
    <dbReference type="NCBI Taxonomy" id="289078"/>
    <lineage>
        <taxon>Eukaryota</taxon>
        <taxon>Fungi</taxon>
        <taxon>Dikarya</taxon>
        <taxon>Basidiomycota</taxon>
        <taxon>Pucciniomycotina</taxon>
        <taxon>Microbotryomycetes</taxon>
        <taxon>Microbotryales</taxon>
        <taxon>Microbotryaceae</taxon>
        <taxon>Microbotryum</taxon>
    </lineage>
</organism>
<dbReference type="EMBL" id="FMWP01000017">
    <property type="protein sequence ID" value="SCZ92061.1"/>
    <property type="molecule type" value="Genomic_DNA"/>
</dbReference>
<feature type="region of interest" description="Disordered" evidence="1">
    <location>
        <begin position="180"/>
        <end position="202"/>
    </location>
</feature>
<name>A0A2X0L083_9BASI</name>
<feature type="region of interest" description="Disordered" evidence="1">
    <location>
        <begin position="151"/>
        <end position="170"/>
    </location>
</feature>
<evidence type="ECO:0000313" key="2">
    <source>
        <dbReference type="EMBL" id="SCZ92061.1"/>
    </source>
</evidence>
<proteinExistence type="predicted"/>
<keyword evidence="3" id="KW-1185">Reference proteome</keyword>
<evidence type="ECO:0000313" key="3">
    <source>
        <dbReference type="Proteomes" id="UP000249723"/>
    </source>
</evidence>